<evidence type="ECO:0000313" key="2">
    <source>
        <dbReference type="EMBL" id="MBO1109751.1"/>
    </source>
</evidence>
<accession>A0A8I2B4H8</accession>
<organism evidence="2 3">
    <name type="scientific">Plesiomonas shigelloides</name>
    <name type="common">Aeromonas shigelloides</name>
    <dbReference type="NCBI Taxonomy" id="703"/>
    <lineage>
        <taxon>Bacteria</taxon>
        <taxon>Pseudomonadati</taxon>
        <taxon>Pseudomonadota</taxon>
        <taxon>Gammaproteobacteria</taxon>
        <taxon>Enterobacterales</taxon>
        <taxon>Enterobacteriaceae</taxon>
        <taxon>Plesiomonas</taxon>
    </lineage>
</organism>
<proteinExistence type="predicted"/>
<feature type="chain" id="PRO_5034425573" evidence="1">
    <location>
        <begin position="19"/>
        <end position="151"/>
    </location>
</feature>
<gene>
    <name evidence="2" type="ORF">J2R62_16345</name>
</gene>
<protein>
    <submittedName>
        <fullName evidence="2">Uncharacterized protein</fullName>
    </submittedName>
</protein>
<dbReference type="RefSeq" id="WP_207542715.1">
    <property type="nucleotide sequence ID" value="NZ_JAFNAA010000028.1"/>
</dbReference>
<evidence type="ECO:0000256" key="1">
    <source>
        <dbReference type="SAM" id="SignalP"/>
    </source>
</evidence>
<evidence type="ECO:0000313" key="3">
    <source>
        <dbReference type="Proteomes" id="UP000664658"/>
    </source>
</evidence>
<feature type="signal peptide" evidence="1">
    <location>
        <begin position="1"/>
        <end position="18"/>
    </location>
</feature>
<reference evidence="2" key="1">
    <citation type="submission" date="2021-03" db="EMBL/GenBank/DDBJ databases">
        <title>Plesiomonas shigelloides zfcc0051, isolated from zebrafish feces.</title>
        <authorList>
            <person name="Vanderhoek Z."/>
            <person name="Gaulke C."/>
        </authorList>
    </citation>
    <scope>NUCLEOTIDE SEQUENCE</scope>
    <source>
        <strain evidence="2">Zfcc0051</strain>
    </source>
</reference>
<dbReference type="EMBL" id="JAFNAA010000028">
    <property type="protein sequence ID" value="MBO1109751.1"/>
    <property type="molecule type" value="Genomic_DNA"/>
</dbReference>
<name>A0A8I2B4H8_PLESH</name>
<keyword evidence="1" id="KW-0732">Signal</keyword>
<dbReference type="AlphaFoldDB" id="A0A8I2B4H8"/>
<dbReference type="PROSITE" id="PS51257">
    <property type="entry name" value="PROKAR_LIPOPROTEIN"/>
    <property type="match status" value="1"/>
</dbReference>
<comment type="caution">
    <text evidence="2">The sequence shown here is derived from an EMBL/GenBank/DDBJ whole genome shotgun (WGS) entry which is preliminary data.</text>
</comment>
<dbReference type="Proteomes" id="UP000664658">
    <property type="component" value="Unassembled WGS sequence"/>
</dbReference>
<sequence length="151" mass="16955">MKTIAIAILLTSSACALAQDNHSLSFEVLDDNKKIIIPRTQMIANPGEAYITYIKSYPMTECSSTDGVLSKKFTSRQYTIGYSYTFKPKQGVFILTEYSIDDEKYHNYNISDCFNNELKQIKTSTTVDIKLDGENRDLSLPNGNTLKISAT</sequence>